<evidence type="ECO:0000256" key="1">
    <source>
        <dbReference type="SAM" id="Phobius"/>
    </source>
</evidence>
<proteinExistence type="predicted"/>
<protein>
    <recommendedName>
        <fullName evidence="4">DUF1648 domain-containing protein</fullName>
    </recommendedName>
</protein>
<feature type="transmembrane region" description="Helical" evidence="1">
    <location>
        <begin position="160"/>
        <end position="180"/>
    </location>
</feature>
<sequence length="299" mass="30699">MLAVAGVALTASVRTRLPEQVAVHWGLDGPDRFATVTGATVTAAAMTTLLPLVLVGLGAAVHPSGRGVLAGFAGAMAVFLAGLSFGGLTAQRPGQEPSAFPLAWAVPTLVVAALVGLALWRWGRLAPPSVDGPRPAVPAGAARLDVPPTTRLAWTGRAALPGRAVWLIAVVAVLPLLVVAELGQPWVLAIGAVVVLLLVVTCSARVVVDADGLRITSLVVTWGRVPLERVARADVGTVSPLGDFGGWGWRIGRDGRRGFVTRGGEALVVERIGEPPVVVTVDDADEAAAVLNTLAARLR</sequence>
<dbReference type="EMBL" id="BAABIW010000028">
    <property type="protein sequence ID" value="GAA5035849.1"/>
    <property type="molecule type" value="Genomic_DNA"/>
</dbReference>
<reference evidence="3" key="1">
    <citation type="journal article" date="2019" name="Int. J. Syst. Evol. Microbiol.">
        <title>The Global Catalogue of Microorganisms (GCM) 10K type strain sequencing project: providing services to taxonomists for standard genome sequencing and annotation.</title>
        <authorList>
            <consortium name="The Broad Institute Genomics Platform"/>
            <consortium name="The Broad Institute Genome Sequencing Center for Infectious Disease"/>
            <person name="Wu L."/>
            <person name="Ma J."/>
        </authorList>
    </citation>
    <scope>NUCLEOTIDE SEQUENCE [LARGE SCALE GENOMIC DNA]</scope>
    <source>
        <strain evidence="3">JCM 17687</strain>
    </source>
</reference>
<name>A0ABP9JP15_9MICO</name>
<feature type="transmembrane region" description="Helical" evidence="1">
    <location>
        <begin position="34"/>
        <end position="61"/>
    </location>
</feature>
<dbReference type="Proteomes" id="UP001500427">
    <property type="component" value="Unassembled WGS sequence"/>
</dbReference>
<feature type="transmembrane region" description="Helical" evidence="1">
    <location>
        <begin position="68"/>
        <end position="90"/>
    </location>
</feature>
<evidence type="ECO:0000313" key="3">
    <source>
        <dbReference type="Proteomes" id="UP001500427"/>
    </source>
</evidence>
<evidence type="ECO:0008006" key="4">
    <source>
        <dbReference type="Google" id="ProtNLM"/>
    </source>
</evidence>
<evidence type="ECO:0000313" key="2">
    <source>
        <dbReference type="EMBL" id="GAA5035849.1"/>
    </source>
</evidence>
<keyword evidence="3" id="KW-1185">Reference proteome</keyword>
<keyword evidence="1" id="KW-0472">Membrane</keyword>
<accession>A0ABP9JP15</accession>
<keyword evidence="1" id="KW-0812">Transmembrane</keyword>
<organism evidence="2 3">
    <name type="scientific">Terrabacter aeriphilus</name>
    <dbReference type="NCBI Taxonomy" id="515662"/>
    <lineage>
        <taxon>Bacteria</taxon>
        <taxon>Bacillati</taxon>
        <taxon>Actinomycetota</taxon>
        <taxon>Actinomycetes</taxon>
        <taxon>Micrococcales</taxon>
        <taxon>Intrasporangiaceae</taxon>
        <taxon>Terrabacter</taxon>
    </lineage>
</organism>
<keyword evidence="1" id="KW-1133">Transmembrane helix</keyword>
<comment type="caution">
    <text evidence="2">The sequence shown here is derived from an EMBL/GenBank/DDBJ whole genome shotgun (WGS) entry which is preliminary data.</text>
</comment>
<feature type="transmembrane region" description="Helical" evidence="1">
    <location>
        <begin position="102"/>
        <end position="120"/>
    </location>
</feature>
<gene>
    <name evidence="2" type="ORF">GCM10023258_38180</name>
</gene>
<feature type="transmembrane region" description="Helical" evidence="1">
    <location>
        <begin position="186"/>
        <end position="208"/>
    </location>
</feature>